<dbReference type="CDD" id="cd00093">
    <property type="entry name" value="HTH_XRE"/>
    <property type="match status" value="1"/>
</dbReference>
<protein>
    <submittedName>
        <fullName evidence="2">Helix-turn-helix transcriptional regulator</fullName>
    </submittedName>
</protein>
<dbReference type="Gene3D" id="1.10.260.40">
    <property type="entry name" value="lambda repressor-like DNA-binding domains"/>
    <property type="match status" value="1"/>
</dbReference>
<dbReference type="SUPFAM" id="SSF47413">
    <property type="entry name" value="lambda repressor-like DNA-binding domains"/>
    <property type="match status" value="1"/>
</dbReference>
<dbReference type="SMART" id="SM00530">
    <property type="entry name" value="HTH_XRE"/>
    <property type="match status" value="1"/>
</dbReference>
<reference evidence="2" key="1">
    <citation type="submission" date="2020-10" db="EMBL/GenBank/DDBJ databases">
        <authorList>
            <person name="Gilroy R."/>
        </authorList>
    </citation>
    <scope>NUCLEOTIDE SEQUENCE</scope>
    <source>
        <strain evidence="2">ChiHecec3B27-6122</strain>
    </source>
</reference>
<dbReference type="Proteomes" id="UP000886876">
    <property type="component" value="Unassembled WGS sequence"/>
</dbReference>
<feature type="domain" description="HTH cro/C1-type" evidence="1">
    <location>
        <begin position="8"/>
        <end position="63"/>
    </location>
</feature>
<evidence type="ECO:0000259" key="1">
    <source>
        <dbReference type="PROSITE" id="PS50943"/>
    </source>
</evidence>
<organism evidence="2 3">
    <name type="scientific">Candidatus Scatomorpha pullistercoris</name>
    <dbReference type="NCBI Taxonomy" id="2840929"/>
    <lineage>
        <taxon>Bacteria</taxon>
        <taxon>Bacillati</taxon>
        <taxon>Bacillota</taxon>
        <taxon>Clostridia</taxon>
        <taxon>Eubacteriales</taxon>
        <taxon>Candidatus Scatomorpha</taxon>
    </lineage>
</organism>
<dbReference type="EMBL" id="DVJS01000199">
    <property type="protein sequence ID" value="HIS97901.1"/>
    <property type="molecule type" value="Genomic_DNA"/>
</dbReference>
<gene>
    <name evidence="2" type="ORF">IAD42_08005</name>
</gene>
<evidence type="ECO:0000313" key="3">
    <source>
        <dbReference type="Proteomes" id="UP000886876"/>
    </source>
</evidence>
<dbReference type="InterPro" id="IPR010982">
    <property type="entry name" value="Lambda_DNA-bd_dom_sf"/>
</dbReference>
<dbReference type="AlphaFoldDB" id="A0A9D1K9E8"/>
<sequence>MEGICERIEALLRERGISGARMSAELGMSRSFMTELRKGRAKGVSAETAARIADYLGVTTDYLLGKTEDPGPVNGDEELTEYLEELRSRPEKRMLFSVTKNATKAQIEAIVRMIEEMQQQG</sequence>
<dbReference type="InterPro" id="IPR001387">
    <property type="entry name" value="Cro/C1-type_HTH"/>
</dbReference>
<accession>A0A9D1K9E8</accession>
<dbReference type="Pfam" id="PF13443">
    <property type="entry name" value="HTH_26"/>
    <property type="match status" value="1"/>
</dbReference>
<evidence type="ECO:0000313" key="2">
    <source>
        <dbReference type="EMBL" id="HIS97901.1"/>
    </source>
</evidence>
<name>A0A9D1K9E8_9FIRM</name>
<proteinExistence type="predicted"/>
<comment type="caution">
    <text evidence="2">The sequence shown here is derived from an EMBL/GenBank/DDBJ whole genome shotgun (WGS) entry which is preliminary data.</text>
</comment>
<dbReference type="GO" id="GO:0003677">
    <property type="term" value="F:DNA binding"/>
    <property type="evidence" value="ECO:0007669"/>
    <property type="project" value="InterPro"/>
</dbReference>
<reference evidence="2" key="2">
    <citation type="journal article" date="2021" name="PeerJ">
        <title>Extensive microbial diversity within the chicken gut microbiome revealed by metagenomics and culture.</title>
        <authorList>
            <person name="Gilroy R."/>
            <person name="Ravi A."/>
            <person name="Getino M."/>
            <person name="Pursley I."/>
            <person name="Horton D.L."/>
            <person name="Alikhan N.F."/>
            <person name="Baker D."/>
            <person name="Gharbi K."/>
            <person name="Hall N."/>
            <person name="Watson M."/>
            <person name="Adriaenssens E.M."/>
            <person name="Foster-Nyarko E."/>
            <person name="Jarju S."/>
            <person name="Secka A."/>
            <person name="Antonio M."/>
            <person name="Oren A."/>
            <person name="Chaudhuri R.R."/>
            <person name="La Ragione R."/>
            <person name="Hildebrand F."/>
            <person name="Pallen M.J."/>
        </authorList>
    </citation>
    <scope>NUCLEOTIDE SEQUENCE</scope>
    <source>
        <strain evidence="2">ChiHecec3B27-6122</strain>
    </source>
</reference>
<dbReference type="PROSITE" id="PS50943">
    <property type="entry name" value="HTH_CROC1"/>
    <property type="match status" value="1"/>
</dbReference>